<evidence type="ECO:0000256" key="1">
    <source>
        <dbReference type="SAM" id="Phobius"/>
    </source>
</evidence>
<dbReference type="AlphaFoldDB" id="A0A2M6IUG0"/>
<accession>A0A2M6IUG0</accession>
<evidence type="ECO:0000313" key="2">
    <source>
        <dbReference type="EMBL" id="PIQ73558.1"/>
    </source>
</evidence>
<keyword evidence="1" id="KW-0472">Membrane</keyword>
<comment type="caution">
    <text evidence="2">The sequence shown here is derived from an EMBL/GenBank/DDBJ whole genome shotgun (WGS) entry which is preliminary data.</text>
</comment>
<feature type="transmembrane region" description="Helical" evidence="1">
    <location>
        <begin position="12"/>
        <end position="31"/>
    </location>
</feature>
<dbReference type="Proteomes" id="UP000231056">
    <property type="component" value="Unassembled WGS sequence"/>
</dbReference>
<gene>
    <name evidence="2" type="ORF">COV58_01865</name>
</gene>
<feature type="transmembrane region" description="Helical" evidence="1">
    <location>
        <begin position="87"/>
        <end position="108"/>
    </location>
</feature>
<feature type="transmembrane region" description="Helical" evidence="1">
    <location>
        <begin position="43"/>
        <end position="67"/>
    </location>
</feature>
<dbReference type="EMBL" id="PCVM01000044">
    <property type="protein sequence ID" value="PIQ73558.1"/>
    <property type="molecule type" value="Genomic_DNA"/>
</dbReference>
<name>A0A2M6IUG0_9BACT</name>
<sequence length="118" mass="13784">MKIHWKRIIRAILALYLIYAFFGFILVFPIIEFQNFSLSIFNFFTIITVVLLPIFFGIVYIPMLVTVGFPDTQYLLGDFSRVPLPSLLGLLIGLLCNLIFVYLLYRLFDHLSRSKLSR</sequence>
<organism evidence="2 3">
    <name type="scientific">Candidatus Roizmanbacteria bacterium CG11_big_fil_rev_8_21_14_0_20_36_8</name>
    <dbReference type="NCBI Taxonomy" id="1974856"/>
    <lineage>
        <taxon>Bacteria</taxon>
        <taxon>Candidatus Roizmaniibacteriota</taxon>
    </lineage>
</organism>
<reference evidence="2 3" key="1">
    <citation type="submission" date="2017-09" db="EMBL/GenBank/DDBJ databases">
        <title>Depth-based differentiation of microbial function through sediment-hosted aquifers and enrichment of novel symbionts in the deep terrestrial subsurface.</title>
        <authorList>
            <person name="Probst A.J."/>
            <person name="Ladd B."/>
            <person name="Jarett J.K."/>
            <person name="Geller-Mcgrath D.E."/>
            <person name="Sieber C.M."/>
            <person name="Emerson J.B."/>
            <person name="Anantharaman K."/>
            <person name="Thomas B.C."/>
            <person name="Malmstrom R."/>
            <person name="Stieglmeier M."/>
            <person name="Klingl A."/>
            <person name="Woyke T."/>
            <person name="Ryan C.M."/>
            <person name="Banfield J.F."/>
        </authorList>
    </citation>
    <scope>NUCLEOTIDE SEQUENCE [LARGE SCALE GENOMIC DNA]</scope>
    <source>
        <strain evidence="2">CG11_big_fil_rev_8_21_14_0_20_36_8</strain>
    </source>
</reference>
<keyword evidence="1" id="KW-0812">Transmembrane</keyword>
<evidence type="ECO:0000313" key="3">
    <source>
        <dbReference type="Proteomes" id="UP000231056"/>
    </source>
</evidence>
<protein>
    <submittedName>
        <fullName evidence="2">Uncharacterized protein</fullName>
    </submittedName>
</protein>
<keyword evidence="1" id="KW-1133">Transmembrane helix</keyword>
<proteinExistence type="predicted"/>